<dbReference type="Proteomes" id="UP000434412">
    <property type="component" value="Unassembled WGS sequence"/>
</dbReference>
<dbReference type="Proteomes" id="UP000280323">
    <property type="component" value="Chromosome"/>
</dbReference>
<dbReference type="Proteomes" id="UP000250286">
    <property type="component" value="Unassembled WGS sequence"/>
</dbReference>
<evidence type="ECO:0000313" key="18">
    <source>
        <dbReference type="EMBL" id="MVL44412.1"/>
    </source>
</evidence>
<gene>
    <name evidence="11" type="ORF">BN1321_180054</name>
    <name evidence="22" type="ORF">CV021_05650</name>
    <name evidence="29" type="ORF">DQU50_06830</name>
    <name evidence="15" type="ORF">E1948_01585</name>
    <name evidence="23" type="ORF">E1948_04245</name>
    <name evidence="12" type="ORF">ERS391062_00097</name>
    <name evidence="19" type="ORF">G0Z31_11835</name>
    <name evidence="20" type="ORF">G6Y24_00080</name>
    <name evidence="16" type="ORF">GAY54_02545</name>
    <name evidence="17" type="ORF">GO793_05080</name>
    <name evidence="18" type="ORF">GO941_02745</name>
    <name evidence="21" type="ORF">GQX52_09910</name>
    <name evidence="24" type="ORF">HH313_000809</name>
    <name evidence="13" type="ORF">M1K003_2574</name>
    <name evidence="28" type="ORF">NCTC6133_00974</name>
    <name evidence="27" type="ORF">NCTC7972_01069</name>
    <name evidence="30" type="ORF">NCTC8317_00797</name>
    <name evidence="14" type="ORF">QU38_11100</name>
    <name evidence="25" type="ORF">SAMEA1466929_00581</name>
    <name evidence="26" type="ORF">SAMEA1531725_00853</name>
    <name evidence="9" type="ORF">SAMEA4552975_01013</name>
    <name evidence="10" type="ORF">SAMEA70153168_02079</name>
</gene>
<reference evidence="16 42" key="8">
    <citation type="journal article" date="2019" name="Int. J. Infect. Dis.">
        <title>Characterization of a community-acquired methicillin-resistant sequence type 338 Staphylococcus aureus strain containing a staphylococcal cassette chromosome mec type VT.</title>
        <authorList>
            <person name="Chen Y."/>
            <person name="Hong J."/>
            <person name="Chen Y."/>
            <person name="Wang H."/>
            <person name="Yu Y."/>
            <person name="Qu T."/>
        </authorList>
    </citation>
    <scope>NUCLEOTIDE SEQUENCE [LARGE SCALE GENOMIC DNA]</scope>
    <source>
        <strain evidence="16 42">LJ05</strain>
    </source>
</reference>
<dbReference type="EMBL" id="JAIGOF010000001">
    <property type="protein sequence ID" value="MBX8593307.1"/>
    <property type="molecule type" value="Genomic_DNA"/>
</dbReference>
<dbReference type="Proteomes" id="UP000309390">
    <property type="component" value="Unassembled WGS sequence"/>
</dbReference>
<evidence type="ECO:0000259" key="8">
    <source>
        <dbReference type="Pfam" id="PF00881"/>
    </source>
</evidence>
<comment type="cofactor">
    <cofactor evidence="1">
        <name>FMN</name>
        <dbReference type="ChEBI" id="CHEBI:58210"/>
    </cofactor>
</comment>
<evidence type="ECO:0000313" key="15">
    <source>
        <dbReference type="EMBL" id="MBX8593307.1"/>
    </source>
</evidence>
<proteinExistence type="inferred from homology"/>
<dbReference type="Proteomes" id="UP000507402">
    <property type="component" value="Unassembled WGS sequence"/>
</dbReference>
<dbReference type="EMBL" id="UHAP01000001">
    <property type="protein sequence ID" value="SUK37508.1"/>
    <property type="molecule type" value="Genomic_DNA"/>
</dbReference>
<dbReference type="EMBL" id="CAIIGN010000008">
    <property type="protein sequence ID" value="CAC8246401.1"/>
    <property type="molecule type" value="Genomic_DNA"/>
</dbReference>
<evidence type="ECO:0000313" key="41">
    <source>
        <dbReference type="Proteomes" id="UP000451682"/>
    </source>
</evidence>
<evidence type="ECO:0000256" key="6">
    <source>
        <dbReference type="ARBA" id="ARBA00023002"/>
    </source>
</evidence>
<evidence type="ECO:0000313" key="35">
    <source>
        <dbReference type="Proteomes" id="UP000250286"/>
    </source>
</evidence>
<reference evidence="39 40" key="10">
    <citation type="submission" date="2019-11" db="EMBL/GenBank/DDBJ databases">
        <title>Implementation of targeted gown and glove precautions to prevent Staphylococcus aureus acquisition in community-based nursing homes.</title>
        <authorList>
            <person name="Stine O.C."/>
        </authorList>
    </citation>
    <scope>NUCLEOTIDE SEQUENCE [LARGE SCALE GENOMIC DNA]</scope>
    <source>
        <strain evidence="18 40">S_2023.LVRQ.AN</strain>
        <strain evidence="17 39">S_4031.LGMP.AI</strain>
    </source>
</reference>
<evidence type="ECO:0000313" key="23">
    <source>
        <dbReference type="EMBL" id="QCT56677.1"/>
    </source>
</evidence>
<dbReference type="AlphaFoldDB" id="A0A0D1HJG0"/>
<dbReference type="Proteomes" id="UP000032274">
    <property type="component" value="Unassembled WGS sequence"/>
</dbReference>
<evidence type="ECO:0000313" key="29">
    <source>
        <dbReference type="EMBL" id="TXL39251.1"/>
    </source>
</evidence>
<evidence type="ECO:0000313" key="47">
    <source>
        <dbReference type="Proteomes" id="UP000507485"/>
    </source>
</evidence>
<dbReference type="EMBL" id="CVOQ01000010">
    <property type="protein sequence ID" value="CRI08421.1"/>
    <property type="molecule type" value="Genomic_DNA"/>
</dbReference>
<dbReference type="EMBL" id="JAANDN010000089">
    <property type="protein sequence ID" value="NUY68944.1"/>
    <property type="molecule type" value="Genomic_DNA"/>
</dbReference>
<dbReference type="Proteomes" id="UP000451682">
    <property type="component" value="Unassembled WGS sequence"/>
</dbReference>
<dbReference type="Proteomes" id="UP000249918">
    <property type="component" value="Unassembled WGS sequence"/>
</dbReference>
<dbReference type="Proteomes" id="UP000561555">
    <property type="component" value="Unassembled WGS sequence"/>
</dbReference>
<dbReference type="EMBL" id="UELG01000004">
    <property type="protein sequence ID" value="SRZ65246.1"/>
    <property type="molecule type" value="Genomic_DNA"/>
</dbReference>
<dbReference type="EMBL" id="BDVT01000017">
    <property type="protein sequence ID" value="GBV21555.1"/>
    <property type="molecule type" value="Genomic_DNA"/>
</dbReference>
<organism evidence="22 33">
    <name type="scientific">Staphylococcus aureus</name>
    <dbReference type="NCBI Taxonomy" id="1280"/>
    <lineage>
        <taxon>Bacteria</taxon>
        <taxon>Bacillati</taxon>
        <taxon>Bacillota</taxon>
        <taxon>Bacilli</taxon>
        <taxon>Bacillales</taxon>
        <taxon>Staphylococcaceae</taxon>
        <taxon>Staphylococcus</taxon>
    </lineage>
</organism>
<evidence type="ECO:0000313" key="42">
    <source>
        <dbReference type="Proteomes" id="UP000463077"/>
    </source>
</evidence>
<dbReference type="Proteomes" id="UP000507485">
    <property type="component" value="Unassembled WGS sequence"/>
</dbReference>
<dbReference type="Proteomes" id="UP000265645">
    <property type="component" value="Unassembled WGS sequence"/>
</dbReference>
<reference evidence="34 35" key="6">
    <citation type="submission" date="2018-06" db="EMBL/GenBank/DDBJ databases">
        <authorList>
            <consortium name="Pathogen Informatics"/>
            <person name="Doyle S."/>
        </authorList>
    </citation>
    <scope>NUCLEOTIDE SEQUENCE [LARGE SCALE GENOMIC DNA]</scope>
    <source>
        <strain evidence="25 34">EOE047</strain>
        <strain evidence="26 35">EOE173</strain>
        <strain evidence="28 37">NCTC6133</strain>
        <strain evidence="27 36">NCTC7972</strain>
    </source>
</reference>
<dbReference type="EMBL" id="CAIHOM010000001">
    <property type="protein sequence ID" value="CAC6994281.1"/>
    <property type="molecule type" value="Genomic_DNA"/>
</dbReference>
<dbReference type="InterPro" id="IPR000415">
    <property type="entry name" value="Nitroreductase-like"/>
</dbReference>
<evidence type="ECO:0000313" key="33">
    <source>
        <dbReference type="Proteomes" id="UP000238775"/>
    </source>
</evidence>
<dbReference type="OMA" id="IGMIWRT"/>
<evidence type="ECO:0000256" key="1">
    <source>
        <dbReference type="ARBA" id="ARBA00001917"/>
    </source>
</evidence>
<dbReference type="SUPFAM" id="SSF55469">
    <property type="entry name" value="FMN-dependent nitroreductase-like"/>
    <property type="match status" value="1"/>
</dbReference>
<evidence type="ECO:0000313" key="48">
    <source>
        <dbReference type="Proteomes" id="UP000561555"/>
    </source>
</evidence>
<evidence type="ECO:0000256" key="4">
    <source>
        <dbReference type="ARBA" id="ARBA00022643"/>
    </source>
</evidence>
<evidence type="ECO:0000313" key="19">
    <source>
        <dbReference type="EMBL" id="NGK22180.1"/>
    </source>
</evidence>
<keyword evidence="6" id="KW-0560">Oxidoreductase</keyword>
<evidence type="ECO:0000313" key="46">
    <source>
        <dbReference type="Proteomes" id="UP000507402"/>
    </source>
</evidence>
<evidence type="ECO:0000313" key="38">
    <source>
        <dbReference type="Proteomes" id="UP000265645"/>
    </source>
</evidence>
<evidence type="ECO:0000256" key="7">
    <source>
        <dbReference type="ARBA" id="ARBA00023027"/>
    </source>
</evidence>
<dbReference type="Proteomes" id="UP000255091">
    <property type="component" value="Unassembled WGS sequence"/>
</dbReference>
<evidence type="ECO:0000313" key="25">
    <source>
        <dbReference type="EMBL" id="SRC22277.1"/>
    </source>
</evidence>
<reference evidence="38" key="3">
    <citation type="submission" date="2017-08" db="EMBL/GenBank/DDBJ databases">
        <title>Protection against atopic dermatitis through acquisition of Staphylococcus quorum-sensing agr mutations in the skin.</title>
        <authorList>
            <person name="Nakamura Y."/>
            <person name="Takahashi H."/>
            <person name="Takaya A."/>
            <person name="Inoue Y."/>
            <person name="Katayama Y."/>
            <person name="Kusuya Y."/>
            <person name="Shoji T."/>
            <person name="Takada S."/>
            <person name="Nakagawa S."/>
            <person name="Oguma R."/>
            <person name="Ozawa N."/>
            <person name="Yamaide F."/>
            <person name="Suzuki S."/>
            <person name="Villaruz A."/>
            <person name="Otto M."/>
            <person name="Matsue H."/>
            <person name="Nunez G."/>
            <person name="Shimojo N."/>
        </authorList>
    </citation>
    <scope>NUCLEOTIDE SEQUENCE [LARGE SCALE GENOMIC DNA]</scope>
    <source>
        <strain evidence="38">M1K003</strain>
    </source>
</reference>
<evidence type="ECO:0000313" key="30">
    <source>
        <dbReference type="EMBL" id="VDY47757.1"/>
    </source>
</evidence>
<dbReference type="PATRIC" id="fig|1280.10341.peg.805"/>
<evidence type="ECO:0000313" key="12">
    <source>
        <dbReference type="EMBL" id="CZQ51411.1"/>
    </source>
</evidence>
<evidence type="ECO:0000256" key="3">
    <source>
        <dbReference type="ARBA" id="ARBA00022630"/>
    </source>
</evidence>
<evidence type="ECO:0000256" key="5">
    <source>
        <dbReference type="ARBA" id="ARBA00022857"/>
    </source>
</evidence>
<reference evidence="20 43" key="12">
    <citation type="submission" date="2020-02" db="EMBL/GenBank/DDBJ databases">
        <title>Detection of Heterogeneous Vancomycin Intermediate Resistance in Methicillin Resistant Staphylococcus aureus Isolates from Latin-America.</title>
        <authorList>
            <person name="Castro-Cardozo B."/>
            <person name="Berrio M."/>
            <person name="Vargas M.L."/>
            <person name="Carvajal L.P."/>
            <person name="Millan L.V."/>
            <person name="Rios R."/>
            <person name="Hernandez A."/>
            <person name="Rincon S.L."/>
            <person name="Cubides P."/>
            <person name="Forero E."/>
            <person name="Dinh A."/>
            <person name="Seas C."/>
            <person name="Munita J.M."/>
            <person name="Arias C.A."/>
            <person name="Reyes J."/>
            <person name="Diaz L."/>
        </authorList>
    </citation>
    <scope>NUCLEOTIDE SEQUENCE [LARGE SCALE GENOMIC DNA]</scope>
    <source>
        <strain evidence="20 43">UG255</strain>
    </source>
</reference>
<evidence type="ECO:0000313" key="22">
    <source>
        <dbReference type="EMBL" id="PPJ75179.1"/>
    </source>
</evidence>
<evidence type="ECO:0000313" key="17">
    <source>
        <dbReference type="EMBL" id="MVI55232.1"/>
    </source>
</evidence>
<dbReference type="CDD" id="cd02135">
    <property type="entry name" value="YdjA-like"/>
    <property type="match status" value="1"/>
</dbReference>
<dbReference type="InterPro" id="IPR029479">
    <property type="entry name" value="Nitroreductase"/>
</dbReference>
<keyword evidence="3" id="KW-0285">Flavoprotein</keyword>
<dbReference type="Pfam" id="PF00881">
    <property type="entry name" value="Nitroreductase"/>
    <property type="match status" value="1"/>
</dbReference>
<evidence type="ECO:0000313" key="24">
    <source>
        <dbReference type="EMBL" id="QJR06985.1"/>
    </source>
</evidence>
<dbReference type="RefSeq" id="WP_000422908.1">
    <property type="nucleotide sequence ID" value="NZ_AP014921.1"/>
</dbReference>
<dbReference type="EMBL" id="WPRH01000338">
    <property type="protein sequence ID" value="MVI55232.1"/>
    <property type="molecule type" value="Genomic_DNA"/>
</dbReference>
<evidence type="ECO:0000313" key="28">
    <source>
        <dbReference type="EMBL" id="SUK37508.1"/>
    </source>
</evidence>
<evidence type="ECO:0000313" key="13">
    <source>
        <dbReference type="EMBL" id="GBV21555.1"/>
    </source>
</evidence>
<evidence type="ECO:0000313" key="44">
    <source>
        <dbReference type="Proteomes" id="UP000478431"/>
    </source>
</evidence>
<evidence type="ECO:0000313" key="20">
    <source>
        <dbReference type="EMBL" id="NGW65903.1"/>
    </source>
</evidence>
<dbReference type="KEGG" id="saud:CH52_01735"/>
<evidence type="ECO:0000313" key="26">
    <source>
        <dbReference type="EMBL" id="SRZ65246.1"/>
    </source>
</evidence>
<feature type="domain" description="Nitroreductase" evidence="8">
    <location>
        <begin position="7"/>
        <end position="156"/>
    </location>
</feature>
<reference evidence="46 47" key="15">
    <citation type="submission" date="2020-06" db="EMBL/GenBank/DDBJ databases">
        <authorList>
            <consortium name="Pathogen Informatics"/>
        </authorList>
    </citation>
    <scope>NUCLEOTIDE SEQUENCE [LARGE SCALE GENOMIC DNA]</scope>
    <source>
        <strain evidence="12">1943STDY5698364</strain>
        <strain evidence="9 47">A13</strain>
        <strain evidence="10 46">MOS114</strain>
        <strain evidence="30">NCTC8317</strain>
    </source>
</reference>
<name>A0A0D1HJG0_STAAU</name>
<dbReference type="EMBL" id="QNXF01000003">
    <property type="protein sequence ID" value="TXL39251.1"/>
    <property type="molecule type" value="Genomic_DNA"/>
</dbReference>
<evidence type="ECO:0000313" key="32">
    <source>
        <dbReference type="Proteomes" id="UP000039437"/>
    </source>
</evidence>
<dbReference type="GO" id="GO:0016491">
    <property type="term" value="F:oxidoreductase activity"/>
    <property type="evidence" value="ECO:0007669"/>
    <property type="project" value="UniProtKB-KW"/>
</dbReference>
<dbReference type="KEGG" id="sams:NI36_04095"/>
<evidence type="ECO:0000313" key="37">
    <source>
        <dbReference type="Proteomes" id="UP000255091"/>
    </source>
</evidence>
<protein>
    <submittedName>
        <fullName evidence="9 22">Nitroreductase</fullName>
    </submittedName>
</protein>
<dbReference type="Gene3D" id="3.40.109.10">
    <property type="entry name" value="NADH Oxidase"/>
    <property type="match status" value="1"/>
</dbReference>
<reference evidence="29 41" key="5">
    <citation type="submission" date="2018-06" db="EMBL/GenBank/DDBJ databases">
        <title>Whole genome sequencing to identify and define MRSA outbreaks.</title>
        <authorList>
            <person name="Sullivan M.J."/>
            <person name="Altman D.R."/>
            <person name="Chacko K."/>
            <person name="Ciferri B."/>
            <person name="Webster E."/>
            <person name="Deikus G."/>
            <person name="Lewis M."/>
            <person name="Khan Z."/>
            <person name="Beckford C."/>
            <person name="Rendo A."/>
            <person name="Samaroo F."/>
            <person name="Sebra R."/>
            <person name="Karam-Howlin R."/>
            <person name="Southwick K."/>
            <person name="Adams E."/>
            <person name="Ying L."/>
            <person name="Kornblum J."/>
            <person name="Factor S."/>
            <person name="Danesh Yazdi M."/>
            <person name="Dingle T."/>
            <person name="Hamula C."/>
            <person name="Bashir A."/>
            <person name="Schadt E."/>
            <person name="Kasarskis A."/>
            <person name="Patel G."/>
            <person name="Wallach F."/>
            <person name="Gibbs K."/>
            <person name="Van Bakel H."/>
        </authorList>
    </citation>
    <scope>NUCLEOTIDE SEQUENCE [LARGE SCALE GENOMIC DNA]</scope>
    <source>
        <strain evidence="29">Pt013</strain>
        <strain evidence="41">pt013</strain>
    </source>
</reference>
<evidence type="ECO:0000313" key="31">
    <source>
        <dbReference type="Proteomes" id="UP000032274"/>
    </source>
</evidence>
<keyword evidence="5" id="KW-0521">NADP</keyword>
<dbReference type="EMBL" id="JXIG01000628">
    <property type="protein sequence ID" value="KIT96371.1"/>
    <property type="molecule type" value="Genomic_DNA"/>
</dbReference>
<evidence type="ECO:0000313" key="39">
    <source>
        <dbReference type="Proteomes" id="UP000433366"/>
    </source>
</evidence>
<reference evidence="14 31" key="1">
    <citation type="submission" date="2015-01" db="EMBL/GenBank/DDBJ databases">
        <title>Characterization of Swiss Staphylococcus aureus strains involved in food poisoning.</title>
        <authorList>
            <person name="Crovadore J."/>
            <person name="Chablais R."/>
            <person name="Tonacini J."/>
            <person name="Schnyder B."/>
            <person name="Lefort F."/>
        </authorList>
    </citation>
    <scope>NUCLEOTIDE SEQUENCE [LARGE SCALE GENOMIC DNA]</scope>
    <source>
        <strain evidence="14 31">SA-120</strain>
    </source>
</reference>
<dbReference type="EMBL" id="CP053070">
    <property type="protein sequence ID" value="QJR06985.1"/>
    <property type="molecule type" value="Genomic_DNA"/>
</dbReference>
<reference evidence="21 48" key="11">
    <citation type="journal article" date="2020" name="J. Antimicrob. Chemother.">
        <title>Detection of heterogeneous vancomycin intermediate resistance in MRSA isolates from Latin America.</title>
        <authorList>
            <person name="Castro B.E."/>
            <person name="Berrio M."/>
            <person name="Vargas M.L."/>
            <person name="Carvajal L.P."/>
            <person name="Millan L.V."/>
            <person name="Rios R."/>
            <person name="Hernandez A.K."/>
            <person name="Rincon S."/>
            <person name="Cubides P."/>
            <person name="Forero E."/>
            <person name="Dinh A."/>
            <person name="Seas C."/>
            <person name="Munita J.M."/>
            <person name="Arias C.A."/>
            <person name="Reyes J."/>
            <person name="Diaz L."/>
        </authorList>
    </citation>
    <scope>NUCLEOTIDE SEQUENCE [LARGE SCALE GENOMIC DNA]</scope>
    <source>
        <strain evidence="21 48">UP89</strain>
    </source>
</reference>
<evidence type="ECO:0000313" key="27">
    <source>
        <dbReference type="EMBL" id="SUK17236.1"/>
    </source>
</evidence>
<reference evidence="24 45" key="14">
    <citation type="submission" date="2020-04" db="EMBL/GenBank/DDBJ databases">
        <authorList>
            <person name="Kim J.-M."/>
            <person name="Chung S.H."/>
            <person name="Kim I."/>
            <person name="Kim J.-S."/>
        </authorList>
    </citation>
    <scope>NUCLEOTIDE SEQUENCE [LARGE SCALE GENOMIC DNA]</scope>
    <source>
        <strain evidence="24">HL20709</strain>
    </source>
</reference>
<evidence type="ECO:0000313" key="36">
    <source>
        <dbReference type="Proteomes" id="UP000254224"/>
    </source>
</evidence>
<reference evidence="11 32" key="2">
    <citation type="submission" date="2015-04" db="EMBL/GenBank/DDBJ databases">
        <authorList>
            <person name="Syromyatnikov M.Y."/>
            <person name="Popov V.N."/>
        </authorList>
    </citation>
    <scope>NUCLEOTIDE SEQUENCE [LARGE SCALE GENOMIC DNA]</scope>
    <source>
        <strain evidence="11 32">AH1</strain>
    </source>
</reference>
<keyword evidence="4" id="KW-0288">FMN</keyword>
<evidence type="ECO:0000313" key="9">
    <source>
        <dbReference type="EMBL" id="CAC6994281.1"/>
    </source>
</evidence>
<evidence type="ECO:0000313" key="45">
    <source>
        <dbReference type="Proteomes" id="UP000502818"/>
    </source>
</evidence>
<dbReference type="SMR" id="A0A0D1HJG0"/>
<dbReference type="EMBL" id="UDJK01000002">
    <property type="protein sequence ID" value="SRC22277.1"/>
    <property type="molecule type" value="Genomic_DNA"/>
</dbReference>
<dbReference type="Proteomes" id="UP000070985">
    <property type="component" value="Unassembled WGS sequence"/>
</dbReference>
<dbReference type="EMBL" id="LR133917">
    <property type="protein sequence ID" value="VDY47757.1"/>
    <property type="molecule type" value="Genomic_DNA"/>
</dbReference>
<dbReference type="EMBL" id="CP038850">
    <property type="protein sequence ID" value="QCT56677.1"/>
    <property type="molecule type" value="Genomic_DNA"/>
</dbReference>
<dbReference type="PANTHER" id="PTHR43821:SF1">
    <property type="entry name" value="NAD(P)H NITROREDUCTASE YDJA-RELATED"/>
    <property type="match status" value="1"/>
</dbReference>
<dbReference type="InterPro" id="IPR026021">
    <property type="entry name" value="YdjA-like"/>
</dbReference>
<dbReference type="EMBL" id="PGWZ01000343">
    <property type="protein sequence ID" value="PPJ75179.1"/>
    <property type="molecule type" value="Genomic_DNA"/>
</dbReference>
<dbReference type="Proteomes" id="UP000039437">
    <property type="component" value="Unassembled WGS sequence"/>
</dbReference>
<dbReference type="Proteomes" id="UP000254224">
    <property type="component" value="Unassembled WGS sequence"/>
</dbReference>
<evidence type="ECO:0000256" key="2">
    <source>
        <dbReference type="ARBA" id="ARBA00007118"/>
    </source>
</evidence>
<reference evidence="19 44" key="13">
    <citation type="submission" date="2020-02" db="EMBL/GenBank/DDBJ databases">
        <title>Novel Insights Into The Classification of Staphylococcal Beta-Lactamases In Relation To The Cefazolin Inoculum Effect.</title>
        <authorList>
            <person name="Carvajal L.P."/>
            <person name="Rincon S."/>
            <person name="Echeverri A."/>
            <person name="Porras J."/>
            <person name="Rios R."/>
            <person name="Ordonez K."/>
            <person name="Seas C."/>
            <person name="Gomez-Villegas S."/>
            <person name="Diaz L."/>
            <person name="Arias C.A."/>
            <person name="Reyes J."/>
        </authorList>
    </citation>
    <scope>NUCLEOTIDE SEQUENCE [LARGE SCALE GENOMIC DNA]</scope>
    <source>
        <strain evidence="19 44">UP127</strain>
    </source>
</reference>
<dbReference type="Proteomes" id="UP000502818">
    <property type="component" value="Chromosome"/>
</dbReference>
<dbReference type="EMBL" id="JAAJIY010000049">
    <property type="protein sequence ID" value="NGK22180.1"/>
    <property type="molecule type" value="Genomic_DNA"/>
</dbReference>
<evidence type="ECO:0000313" key="14">
    <source>
        <dbReference type="EMBL" id="KIT96371.1"/>
    </source>
</evidence>
<dbReference type="PANTHER" id="PTHR43821">
    <property type="entry name" value="NAD(P)H NITROREDUCTASE YDJA-RELATED"/>
    <property type="match status" value="1"/>
</dbReference>
<dbReference type="Proteomes" id="UP000463077">
    <property type="component" value="Unassembled WGS sequence"/>
</dbReference>
<dbReference type="Proteomes" id="UP000433366">
    <property type="component" value="Unassembled WGS sequence"/>
</dbReference>
<comment type="similarity">
    <text evidence="2">Belongs to the nitroreductase family.</text>
</comment>
<reference evidence="13" key="7">
    <citation type="submission" date="2018-07" db="EMBL/GenBank/DDBJ databases">
        <title>Protection against atopic dermatitis through acquisition of Staphylococcus quorum-sensing agr mutations in the skin.</title>
        <authorList>
            <person name="Nakamura Y."/>
            <person name="Takahashi H."/>
            <person name="Takaya A."/>
            <person name="Inoue Y."/>
            <person name="Katayama Y."/>
            <person name="Kusuya Y."/>
            <person name="Shoji T."/>
            <person name="Takada S."/>
            <person name="Nakagawa S."/>
            <person name="Oguma R."/>
            <person name="Ozawa N."/>
            <person name="Yamaide F."/>
            <person name="Suzuki S."/>
            <person name="Villaruz A."/>
            <person name="Otto M."/>
            <person name="Matsue H."/>
            <person name="Nunez G."/>
            <person name="Shimojo N."/>
        </authorList>
    </citation>
    <scope>NUCLEOTIDE SEQUENCE</scope>
    <source>
        <strain evidence="13">M1K003</strain>
    </source>
</reference>
<evidence type="ECO:0000313" key="43">
    <source>
        <dbReference type="Proteomes" id="UP000473113"/>
    </source>
</evidence>
<reference evidence="22 33" key="4">
    <citation type="submission" date="2017-11" db="EMBL/GenBank/DDBJ databases">
        <authorList>
            <person name="Founou R.C."/>
            <person name="Founou L."/>
            <person name="Allam M."/>
            <person name="Ismail A."/>
            <person name="Essack S.Y."/>
        </authorList>
    </citation>
    <scope>NUCLEOTIDE SEQUENCE [LARGE SCALE GENOMIC DNA]</scope>
    <source>
        <strain evidence="22 33">G703N2B1</strain>
    </source>
</reference>
<evidence type="ECO:0000313" key="40">
    <source>
        <dbReference type="Proteomes" id="UP000434412"/>
    </source>
</evidence>
<evidence type="ECO:0000313" key="10">
    <source>
        <dbReference type="EMBL" id="CAC8246401.1"/>
    </source>
</evidence>
<evidence type="ECO:0000313" key="16">
    <source>
        <dbReference type="EMBL" id="MUG51430.1"/>
    </source>
</evidence>
<reference evidence="15" key="16">
    <citation type="submission" date="2021-08" db="EMBL/GenBank/DDBJ databases">
        <title>Whole-genome sequencing of local methicillin-resistant S. aureus strain Lr2.</title>
        <authorList>
            <person name="Ali A."/>
            <person name="Ullah N."/>
        </authorList>
    </citation>
    <scope>NUCLEOTIDE SEQUENCE</scope>
    <source>
        <strain evidence="15">Lr2</strain>
    </source>
</reference>
<dbReference type="Proteomes" id="UP000478431">
    <property type="component" value="Unassembled WGS sequence"/>
</dbReference>
<dbReference type="Proteomes" id="UP000473113">
    <property type="component" value="Unassembled WGS sequence"/>
</dbReference>
<accession>A0A0D1HJG0</accession>
<evidence type="ECO:0000313" key="11">
    <source>
        <dbReference type="EMBL" id="CRI08421.1"/>
    </source>
</evidence>
<dbReference type="EMBL" id="JAALTR010000008">
    <property type="protein sequence ID" value="NGW65903.1"/>
    <property type="molecule type" value="Genomic_DNA"/>
</dbReference>
<dbReference type="EMBL" id="WPVZ01000189">
    <property type="protein sequence ID" value="MVL44412.1"/>
    <property type="molecule type" value="Genomic_DNA"/>
</dbReference>
<dbReference type="EMBL" id="UHAI01000002">
    <property type="protein sequence ID" value="SUK17236.1"/>
    <property type="molecule type" value="Genomic_DNA"/>
</dbReference>
<reference evidence="23" key="9">
    <citation type="submission" date="2019-04" db="EMBL/GenBank/DDBJ databases">
        <title>Whole-genome sequencing of local methicillin-resistant S. aureus strain Lr2.</title>
        <authorList>
            <person name="Ullah N."/>
            <person name="Ali A."/>
        </authorList>
    </citation>
    <scope>NUCLEOTIDE SEQUENCE [LARGE SCALE GENOMIC DNA]</scope>
    <source>
        <strain evidence="23">Lr2</strain>
    </source>
</reference>
<dbReference type="Proteomes" id="UP000238775">
    <property type="component" value="Unassembled WGS sequence"/>
</dbReference>
<evidence type="ECO:0000313" key="34">
    <source>
        <dbReference type="Proteomes" id="UP000249918"/>
    </source>
</evidence>
<evidence type="ECO:0000313" key="21">
    <source>
        <dbReference type="EMBL" id="NUY68944.1"/>
    </source>
</evidence>
<sequence>MELQQAIANRRSVKKFKRDMHIDDALLYQAIEKAADAPNHGMREPWRVVHVPKDRLGDMSKDISKFAFPNELDKQQCHYDAVTKLGGMLLLILKTDPRQRQNDENYFAFGAYAQNLMLLLYEAGIGTCWKSPLYIYDPKVRKTLGIKKDEVLAGFLYLTDLEEDMPKAPRKNRNLITLY</sequence>
<dbReference type="InterPro" id="IPR052530">
    <property type="entry name" value="NAD(P)H_nitroreductase"/>
</dbReference>
<keyword evidence="7" id="KW-0520">NAD</keyword>
<dbReference type="EMBL" id="FJNR01000001">
    <property type="protein sequence ID" value="CZQ51411.1"/>
    <property type="molecule type" value="Genomic_DNA"/>
</dbReference>
<dbReference type="EMBL" id="WFHO01000005">
    <property type="protein sequence ID" value="MUG51430.1"/>
    <property type="molecule type" value="Genomic_DNA"/>
</dbReference>